<evidence type="ECO:0000313" key="1">
    <source>
        <dbReference type="EMBL" id="KAJ3550815.1"/>
    </source>
</evidence>
<proteinExistence type="predicted"/>
<keyword evidence="2" id="KW-1185">Reference proteome</keyword>
<name>A0ACC1T1L6_9APHY</name>
<gene>
    <name evidence="1" type="ORF">NM688_g4992</name>
</gene>
<protein>
    <submittedName>
        <fullName evidence="1">Uncharacterized protein</fullName>
    </submittedName>
</protein>
<dbReference type="Proteomes" id="UP001148662">
    <property type="component" value="Unassembled WGS sequence"/>
</dbReference>
<evidence type="ECO:0000313" key="2">
    <source>
        <dbReference type="Proteomes" id="UP001148662"/>
    </source>
</evidence>
<sequence length="290" mass="32373">MSYLGYVFPSAAAIRPYVEKPRTGPTSRFCADLSKRLHCHVAAGYPERLGDEEEPTPTCATGDDGVPIVSVGANSAVLYGPDGNFIGNYRKTCLYKTDVTWAHPGTGFTTYELPHPLHTMTMGICMDLNAEPPDEMEDATYELARHCVEKNANVLLLLNAWLDSKEELDILKDWHTLNYWAARLRPLWERREDVEDEGSDNGSEDSDYDAEYRSEEEEASSEMGEALKKPILHGHPGQETIVIICNRCGEENGELFAGTSAVFSMIRGSGRPKLLHAMDRQTEDVAIWEI</sequence>
<accession>A0ACC1T1L6</accession>
<reference evidence="1" key="1">
    <citation type="submission" date="2022-07" db="EMBL/GenBank/DDBJ databases">
        <title>Genome Sequence of Phlebia brevispora.</title>
        <authorList>
            <person name="Buettner E."/>
        </authorList>
    </citation>
    <scope>NUCLEOTIDE SEQUENCE</scope>
    <source>
        <strain evidence="1">MPL23</strain>
    </source>
</reference>
<comment type="caution">
    <text evidence="1">The sequence shown here is derived from an EMBL/GenBank/DDBJ whole genome shotgun (WGS) entry which is preliminary data.</text>
</comment>
<dbReference type="EMBL" id="JANHOG010000882">
    <property type="protein sequence ID" value="KAJ3550815.1"/>
    <property type="molecule type" value="Genomic_DNA"/>
</dbReference>
<organism evidence="1 2">
    <name type="scientific">Phlebia brevispora</name>
    <dbReference type="NCBI Taxonomy" id="194682"/>
    <lineage>
        <taxon>Eukaryota</taxon>
        <taxon>Fungi</taxon>
        <taxon>Dikarya</taxon>
        <taxon>Basidiomycota</taxon>
        <taxon>Agaricomycotina</taxon>
        <taxon>Agaricomycetes</taxon>
        <taxon>Polyporales</taxon>
        <taxon>Meruliaceae</taxon>
        <taxon>Phlebia</taxon>
    </lineage>
</organism>